<protein>
    <submittedName>
        <fullName evidence="2">Uncharacterized protein</fullName>
    </submittedName>
</protein>
<dbReference type="AlphaFoldDB" id="A0A078A235"/>
<gene>
    <name evidence="2" type="primary">Contig5913.g272</name>
    <name evidence="2" type="ORF">STYLEM_3802</name>
</gene>
<keyword evidence="3" id="KW-1185">Reference proteome</keyword>
<proteinExistence type="predicted"/>
<feature type="region of interest" description="Disordered" evidence="1">
    <location>
        <begin position="402"/>
        <end position="432"/>
    </location>
</feature>
<accession>A0A078A235</accession>
<evidence type="ECO:0000313" key="2">
    <source>
        <dbReference type="EMBL" id="CDW74819.1"/>
    </source>
</evidence>
<name>A0A078A235_STYLE</name>
<dbReference type="EMBL" id="CCKQ01003687">
    <property type="protein sequence ID" value="CDW74819.1"/>
    <property type="molecule type" value="Genomic_DNA"/>
</dbReference>
<feature type="compositionally biased region" description="Polar residues" evidence="1">
    <location>
        <begin position="412"/>
        <end position="421"/>
    </location>
</feature>
<feature type="compositionally biased region" description="Basic residues" evidence="1">
    <location>
        <begin position="402"/>
        <end position="411"/>
    </location>
</feature>
<dbReference type="Proteomes" id="UP000039865">
    <property type="component" value="Unassembled WGS sequence"/>
</dbReference>
<sequence length="474" mass="54947">MKKQKFERMAVSQNQRREDWINAVLQDKEFLMGKYQQKLALQKYKIIYGVKNSLINLMATYSISKGGSANGSYKSSQIQGVQFNIGFSEDQQQHCWQQQNDGIRKFIQEEYDQTKWKSKKDFNAQMNSKDKSWDPIQNTSRLFCEPFVDKKVEFRKSYNGKNGSLAEYFQSKYDVTTTSKEVEIKKQQQLFDSTIPQDTTWKNRVMESQSLRQRAHLNQSLKMKDKQQDQRGLFGQNQLGQLKVNAFVDDNDLGSNSATPEKKVQRFFKLYNSVDKHSQLSKIISEHSPSSSRRNTAKVKEQIIDLQQLDPDSAAQLLNNSMSKSFTNSWQYQIVKPLQNKNFQAREELNDSHILGELDKVKTYYSSVMGKLPPRTSINSPFNVLHSKGVIREELNDSAGFKPRKGVKRYNRTNIPSPSGSQKRKSETQGENRLKYGSIKQAIDKYFERKNNKQAKNLSKTNLLVMKNNAQFVH</sequence>
<dbReference type="InParanoid" id="A0A078A235"/>
<reference evidence="2 3" key="1">
    <citation type="submission" date="2014-06" db="EMBL/GenBank/DDBJ databases">
        <authorList>
            <person name="Swart Estienne"/>
        </authorList>
    </citation>
    <scope>NUCLEOTIDE SEQUENCE [LARGE SCALE GENOMIC DNA]</scope>
    <source>
        <strain evidence="2 3">130c</strain>
    </source>
</reference>
<evidence type="ECO:0000256" key="1">
    <source>
        <dbReference type="SAM" id="MobiDB-lite"/>
    </source>
</evidence>
<organism evidence="2 3">
    <name type="scientific">Stylonychia lemnae</name>
    <name type="common">Ciliate</name>
    <dbReference type="NCBI Taxonomy" id="5949"/>
    <lineage>
        <taxon>Eukaryota</taxon>
        <taxon>Sar</taxon>
        <taxon>Alveolata</taxon>
        <taxon>Ciliophora</taxon>
        <taxon>Intramacronucleata</taxon>
        <taxon>Spirotrichea</taxon>
        <taxon>Stichotrichia</taxon>
        <taxon>Sporadotrichida</taxon>
        <taxon>Oxytrichidae</taxon>
        <taxon>Stylonychinae</taxon>
        <taxon>Stylonychia</taxon>
    </lineage>
</organism>
<evidence type="ECO:0000313" key="3">
    <source>
        <dbReference type="Proteomes" id="UP000039865"/>
    </source>
</evidence>